<dbReference type="InterPro" id="IPR036291">
    <property type="entry name" value="NAD(P)-bd_dom_sf"/>
</dbReference>
<dbReference type="InterPro" id="IPR006109">
    <property type="entry name" value="G3P_DH_NAD-dep_C"/>
</dbReference>
<dbReference type="FunFam" id="3.40.50.720:FF:000019">
    <property type="entry name" value="Glycerol-3-phosphate dehydrogenase [NAD(P)+]"/>
    <property type="match status" value="1"/>
</dbReference>
<dbReference type="InterPro" id="IPR006168">
    <property type="entry name" value="G3P_DH_NAD-dep"/>
</dbReference>
<dbReference type="Pfam" id="PF01210">
    <property type="entry name" value="NAD_Gly3P_dh_N"/>
    <property type="match status" value="1"/>
</dbReference>
<dbReference type="NCBIfam" id="NF000942">
    <property type="entry name" value="PRK00094.1-4"/>
    <property type="match status" value="1"/>
</dbReference>
<dbReference type="EMBL" id="PHFL01000073">
    <property type="protein sequence ID" value="RFM22857.1"/>
    <property type="molecule type" value="Genomic_DNA"/>
</dbReference>
<sequence>MSIAVLGAGSWGTTLAILLAEKGHDVFLWAHRKEFADELNRWHENKRYLSGITIPDSVQISSDIHRAAKADMIVVATPAQAVREILMQLKAHPFNNTIFVNVSKGIELGTGMRMSEVTQSALPQVKIEQIAALYGPSHAEEVSRHQPTTVVAASVSKETAKYVQETFRTAMFRVYINTDLVGVEIAGSVKNIMAIAAGIADGIGYGDNAKAAIVTRGLAEISRLGVRLGANPL</sequence>
<dbReference type="UniPathway" id="UPA00940"/>
<dbReference type="InterPro" id="IPR013328">
    <property type="entry name" value="6PGD_dom2"/>
</dbReference>
<gene>
    <name evidence="13" type="ORF">D0433_14055</name>
</gene>
<evidence type="ECO:0000256" key="10">
    <source>
        <dbReference type="RuleBase" id="RU000439"/>
    </source>
</evidence>
<evidence type="ECO:0000259" key="12">
    <source>
        <dbReference type="Pfam" id="PF07479"/>
    </source>
</evidence>
<evidence type="ECO:0000256" key="7">
    <source>
        <dbReference type="ARBA" id="ARBA00023209"/>
    </source>
</evidence>
<evidence type="ECO:0000256" key="9">
    <source>
        <dbReference type="RuleBase" id="RU000437"/>
    </source>
</evidence>
<dbReference type="SUPFAM" id="SSF51735">
    <property type="entry name" value="NAD(P)-binding Rossmann-fold domains"/>
    <property type="match status" value="1"/>
</dbReference>
<dbReference type="Proteomes" id="UP000266389">
    <property type="component" value="Unassembled WGS sequence"/>
</dbReference>
<dbReference type="GO" id="GO:0051287">
    <property type="term" value="F:NAD binding"/>
    <property type="evidence" value="ECO:0007669"/>
    <property type="project" value="InterPro"/>
</dbReference>
<name>A0A395LVW5_9BACT</name>
<dbReference type="Gene3D" id="1.10.1040.10">
    <property type="entry name" value="N-(1-d-carboxylethyl)-l-norvaline Dehydrogenase, domain 2"/>
    <property type="match status" value="1"/>
</dbReference>
<dbReference type="EC" id="1.1.1.94" evidence="10"/>
<dbReference type="AlphaFoldDB" id="A0A395LVW5"/>
<keyword evidence="7" id="KW-0594">Phospholipid biosynthesis</keyword>
<keyword evidence="3" id="KW-0521">NADP</keyword>
<feature type="domain" description="Glycerol-3-phosphate dehydrogenase NAD-dependent C-terminal" evidence="12">
    <location>
        <begin position="179"/>
        <end position="232"/>
    </location>
</feature>
<dbReference type="PRINTS" id="PR00077">
    <property type="entry name" value="GPDHDRGNASE"/>
</dbReference>
<proteinExistence type="inferred from homology"/>
<evidence type="ECO:0000256" key="4">
    <source>
        <dbReference type="ARBA" id="ARBA00023002"/>
    </source>
</evidence>
<feature type="domain" description="Glycerol-3-phosphate dehydrogenase NAD-dependent N-terminal" evidence="11">
    <location>
        <begin position="2"/>
        <end position="159"/>
    </location>
</feature>
<dbReference type="Pfam" id="PF07479">
    <property type="entry name" value="NAD_Gly3P_dh_C"/>
    <property type="match status" value="1"/>
</dbReference>
<dbReference type="SUPFAM" id="SSF48179">
    <property type="entry name" value="6-phosphogluconate dehydrogenase C-terminal domain-like"/>
    <property type="match status" value="1"/>
</dbReference>
<evidence type="ECO:0000256" key="5">
    <source>
        <dbReference type="ARBA" id="ARBA00023027"/>
    </source>
</evidence>
<evidence type="ECO:0000256" key="6">
    <source>
        <dbReference type="ARBA" id="ARBA00023098"/>
    </source>
</evidence>
<evidence type="ECO:0000256" key="1">
    <source>
        <dbReference type="ARBA" id="ARBA00011009"/>
    </source>
</evidence>
<dbReference type="PANTHER" id="PTHR11728:SF1">
    <property type="entry name" value="GLYCEROL-3-PHOSPHATE DEHYDROGENASE [NAD(+)] 2, CHLOROPLASTIC"/>
    <property type="match status" value="1"/>
</dbReference>
<keyword evidence="2" id="KW-0444">Lipid biosynthesis</keyword>
<evidence type="ECO:0000256" key="2">
    <source>
        <dbReference type="ARBA" id="ARBA00022516"/>
    </source>
</evidence>
<evidence type="ECO:0000313" key="13">
    <source>
        <dbReference type="EMBL" id="RFM22857.1"/>
    </source>
</evidence>
<comment type="catalytic activity">
    <reaction evidence="10">
        <text>sn-glycerol 3-phosphate + NADP(+) = dihydroxyacetone phosphate + NADPH + H(+)</text>
        <dbReference type="Rhea" id="RHEA:11096"/>
        <dbReference type="ChEBI" id="CHEBI:15378"/>
        <dbReference type="ChEBI" id="CHEBI:57597"/>
        <dbReference type="ChEBI" id="CHEBI:57642"/>
        <dbReference type="ChEBI" id="CHEBI:57783"/>
        <dbReference type="ChEBI" id="CHEBI:58349"/>
        <dbReference type="EC" id="1.1.1.94"/>
    </reaction>
</comment>
<protein>
    <recommendedName>
        <fullName evidence="10">Glycerol-3-phosphate dehydrogenase</fullName>
        <ecNumber evidence="10">1.1.1.94</ecNumber>
    </recommendedName>
</protein>
<keyword evidence="4 9" id="KW-0560">Oxidoreductase</keyword>
<dbReference type="PANTHER" id="PTHR11728">
    <property type="entry name" value="GLYCEROL-3-PHOSPHATE DEHYDROGENASE"/>
    <property type="match status" value="1"/>
</dbReference>
<dbReference type="GO" id="GO:0005975">
    <property type="term" value="P:carbohydrate metabolic process"/>
    <property type="evidence" value="ECO:0007669"/>
    <property type="project" value="InterPro"/>
</dbReference>
<dbReference type="GO" id="GO:0008654">
    <property type="term" value="P:phospholipid biosynthetic process"/>
    <property type="evidence" value="ECO:0007669"/>
    <property type="project" value="UniProtKB-KW"/>
</dbReference>
<evidence type="ECO:0000259" key="11">
    <source>
        <dbReference type="Pfam" id="PF01210"/>
    </source>
</evidence>
<dbReference type="Gene3D" id="3.40.50.720">
    <property type="entry name" value="NAD(P)-binding Rossmann-like Domain"/>
    <property type="match status" value="1"/>
</dbReference>
<reference evidence="13 14" key="1">
    <citation type="journal article" date="2011" name="ISME J.">
        <title>Community ecology of hot spring cyanobacterial mats: predominant populations and their functional potential.</title>
        <authorList>
            <person name="Klatt C.G."/>
            <person name="Wood J.M."/>
            <person name="Rusch D.B."/>
            <person name="Bateson M.M."/>
            <person name="Hamamura N."/>
            <person name="Heidelberg J.F."/>
            <person name="Grossman A.R."/>
            <person name="Bhaya D."/>
            <person name="Cohan F.M."/>
            <person name="Kuhl M."/>
            <person name="Bryant D.A."/>
            <person name="Ward D.M."/>
        </authorList>
    </citation>
    <scope>NUCLEOTIDE SEQUENCE [LARGE SCALE GENOMIC DNA]</scope>
    <source>
        <strain evidence="13">OS</strain>
    </source>
</reference>
<evidence type="ECO:0000256" key="3">
    <source>
        <dbReference type="ARBA" id="ARBA00022857"/>
    </source>
</evidence>
<comment type="caution">
    <text evidence="13">The sequence shown here is derived from an EMBL/GenBank/DDBJ whole genome shotgun (WGS) entry which is preliminary data.</text>
</comment>
<evidence type="ECO:0000256" key="8">
    <source>
        <dbReference type="ARBA" id="ARBA00023264"/>
    </source>
</evidence>
<dbReference type="GO" id="GO:0006650">
    <property type="term" value="P:glycerophospholipid metabolic process"/>
    <property type="evidence" value="ECO:0007669"/>
    <property type="project" value="UniProtKB-UniPathway"/>
</dbReference>
<keyword evidence="5 9" id="KW-0520">NAD</keyword>
<dbReference type="NCBIfam" id="NF000940">
    <property type="entry name" value="PRK00094.1-2"/>
    <property type="match status" value="1"/>
</dbReference>
<dbReference type="GO" id="GO:0005829">
    <property type="term" value="C:cytosol"/>
    <property type="evidence" value="ECO:0007669"/>
    <property type="project" value="TreeGrafter"/>
</dbReference>
<comment type="similarity">
    <text evidence="1 9">Belongs to the NAD-dependent glycerol-3-phosphate dehydrogenase family.</text>
</comment>
<evidence type="ECO:0000313" key="14">
    <source>
        <dbReference type="Proteomes" id="UP000266389"/>
    </source>
</evidence>
<dbReference type="GO" id="GO:0141153">
    <property type="term" value="F:glycerol-3-phosphate dehydrogenase (NADP+) activity"/>
    <property type="evidence" value="ECO:0007669"/>
    <property type="project" value="RHEA"/>
</dbReference>
<feature type="non-terminal residue" evidence="13">
    <location>
        <position position="233"/>
    </location>
</feature>
<dbReference type="PROSITE" id="PS00957">
    <property type="entry name" value="NAD_G3PDH"/>
    <property type="match status" value="1"/>
</dbReference>
<keyword evidence="8" id="KW-1208">Phospholipid metabolism</keyword>
<dbReference type="InterPro" id="IPR008927">
    <property type="entry name" value="6-PGluconate_DH-like_C_sf"/>
</dbReference>
<dbReference type="GO" id="GO:0046168">
    <property type="term" value="P:glycerol-3-phosphate catabolic process"/>
    <property type="evidence" value="ECO:0007669"/>
    <property type="project" value="InterPro"/>
</dbReference>
<organism evidence="13 14">
    <name type="scientific">Candidatus Thermochlorobacter aerophilus</name>
    <dbReference type="NCBI Taxonomy" id="1868324"/>
    <lineage>
        <taxon>Bacteria</taxon>
        <taxon>Pseudomonadati</taxon>
        <taxon>Chlorobiota</taxon>
        <taxon>Chlorobiia</taxon>
        <taxon>Chlorobiales</taxon>
        <taxon>Candidatus Thermochlorobacteriaceae</taxon>
        <taxon>Candidatus Thermochlorobacter</taxon>
    </lineage>
</organism>
<keyword evidence="6" id="KW-0443">Lipid metabolism</keyword>
<accession>A0A395LVW5</accession>
<dbReference type="InterPro" id="IPR011128">
    <property type="entry name" value="G3P_DH_NAD-dep_N"/>
</dbReference>